<comment type="caution">
    <text evidence="4">The sequence shown here is derived from an EMBL/GenBank/DDBJ whole genome shotgun (WGS) entry which is preliminary data.</text>
</comment>
<reference evidence="4 5" key="1">
    <citation type="submission" date="2014-08" db="EMBL/GenBank/DDBJ databases">
        <title>Porphyromonas gingivicanis strain:COT-022_OH1391 Genome sequencing.</title>
        <authorList>
            <person name="Wallis C."/>
            <person name="Deusch O."/>
            <person name="O'Flynn C."/>
            <person name="Davis I."/>
            <person name="Jospin G."/>
            <person name="Darling A.E."/>
            <person name="Coil D.A."/>
            <person name="Alexiev A."/>
            <person name="Horsfall A."/>
            <person name="Kirkwood N."/>
            <person name="Harris S."/>
            <person name="Eisen J.A."/>
        </authorList>
    </citation>
    <scope>NUCLEOTIDE SEQUENCE [LARGE SCALE GENOMIC DNA]</scope>
    <source>
        <strain evidence="5">COT-022 OH1391</strain>
    </source>
</reference>
<dbReference type="Pfam" id="PF18291">
    <property type="entry name" value="HU-HIG"/>
    <property type="match status" value="1"/>
</dbReference>
<dbReference type="Proteomes" id="UP000030134">
    <property type="component" value="Unassembled WGS sequence"/>
</dbReference>
<evidence type="ECO:0000256" key="2">
    <source>
        <dbReference type="SAM" id="MobiDB-lite"/>
    </source>
</evidence>
<dbReference type="OrthoDB" id="9809801at2"/>
<keyword evidence="5" id="KW-1185">Reference proteome</keyword>
<accession>A0A0A2GB76</accession>
<dbReference type="SUPFAM" id="SSF47729">
    <property type="entry name" value="IHF-like DNA-binding proteins"/>
    <property type="match status" value="1"/>
</dbReference>
<sequence length="161" mass="17788">MALKFRLIERNVTIGKHAGRKLFFAQQVAQNKLTFAKLCDVISEGSTVSSADVKAVIDRLAHAFSHYLSEGFIVDCGELGSFRPSFGSQGVERIEDFKVHKHLRKARVRYMPPRNFSALRLASYQRIDELANKPETGAPSTPDEGKKPTPPVSGEDTGEGI</sequence>
<dbReference type="eggNOG" id="COG0776">
    <property type="taxonomic scope" value="Bacteria"/>
</dbReference>
<feature type="region of interest" description="Disordered" evidence="2">
    <location>
        <begin position="130"/>
        <end position="161"/>
    </location>
</feature>
<gene>
    <name evidence="4" type="ORF">HQ36_05365</name>
</gene>
<evidence type="ECO:0000256" key="1">
    <source>
        <dbReference type="ARBA" id="ARBA00023125"/>
    </source>
</evidence>
<dbReference type="InterPro" id="IPR010992">
    <property type="entry name" value="IHF-like_DNA-bd_dom_sf"/>
</dbReference>
<name>A0A0A2GB76_9PORP</name>
<evidence type="ECO:0000313" key="5">
    <source>
        <dbReference type="Proteomes" id="UP000030134"/>
    </source>
</evidence>
<dbReference type="RefSeq" id="WP_025842546.1">
    <property type="nucleotide sequence ID" value="NZ_JQZW01000009.1"/>
</dbReference>
<dbReference type="EMBL" id="JQZW01000009">
    <property type="protein sequence ID" value="KGN97704.1"/>
    <property type="molecule type" value="Genomic_DNA"/>
</dbReference>
<evidence type="ECO:0000259" key="3">
    <source>
        <dbReference type="Pfam" id="PF18291"/>
    </source>
</evidence>
<organism evidence="4 5">
    <name type="scientific">Porphyromonas gingivicanis</name>
    <dbReference type="NCBI Taxonomy" id="266762"/>
    <lineage>
        <taxon>Bacteria</taxon>
        <taxon>Pseudomonadati</taxon>
        <taxon>Bacteroidota</taxon>
        <taxon>Bacteroidia</taxon>
        <taxon>Bacteroidales</taxon>
        <taxon>Porphyromonadaceae</taxon>
        <taxon>Porphyromonas</taxon>
    </lineage>
</organism>
<dbReference type="GO" id="GO:0003677">
    <property type="term" value="F:DNA binding"/>
    <property type="evidence" value="ECO:0007669"/>
    <property type="project" value="UniProtKB-KW"/>
</dbReference>
<dbReference type="AlphaFoldDB" id="A0A0A2GB76"/>
<dbReference type="InterPro" id="IPR041607">
    <property type="entry name" value="HU-HIG"/>
</dbReference>
<keyword evidence="1" id="KW-0238">DNA-binding</keyword>
<dbReference type="STRING" id="266762.HQ36_05365"/>
<feature type="domain" description="HU" evidence="3">
    <location>
        <begin position="1"/>
        <end position="116"/>
    </location>
</feature>
<protein>
    <recommendedName>
        <fullName evidence="3">HU domain-containing protein</fullName>
    </recommendedName>
</protein>
<dbReference type="NCBIfam" id="TIGR01201">
    <property type="entry name" value="HU_rel"/>
    <property type="match status" value="1"/>
</dbReference>
<dbReference type="InterPro" id="IPR005902">
    <property type="entry name" value="HU_DNA-bd_put"/>
</dbReference>
<evidence type="ECO:0000313" key="4">
    <source>
        <dbReference type="EMBL" id="KGN97704.1"/>
    </source>
</evidence>
<proteinExistence type="predicted"/>